<sequence length="457" mass="52533">MVGQIKSKIKAGGKLLLFILFGTGFMYCISCAKKTADIESNRLIEAIVIHDENAALTARIRIKLQQKDELALKIRKQRDNNEQWIMSDAAYEHSFSLLELQPEAVYEYSIHSTRNGKPHEELQSTRTFKTSDIPQHVSEFYIKSESTFPYPIDGYYLFASMTKQGCMYLLDNKGNLVWYLCTPNTIKSVKITQNNTILAIEDEDHTPFGDGNILIERSWAGDTLFIHRKGNTTFDKTIHHDAIINNKGNYLAITNVLQGGYPGDGLVEWDAKGNKVWEWNTFDVRDEYDSNLKDQPWINSVFQDKDSNYILSLRALHQIWKINAKTGKVMWKLGDKGDIKMDHKYNFLYQHYAHMVNKEQLLLFDNGSDNRKYSRILLFNMDESQKTATIAKELKLDESYYSAIMGSVSLLPQNHFLTASSVKGLGLILNANGQVINRISLKDRVYRMEHVLNPFKN</sequence>
<dbReference type="PANTHER" id="PTHR35340:SF5">
    <property type="entry name" value="ASST-DOMAIN-CONTAINING PROTEIN"/>
    <property type="match status" value="1"/>
</dbReference>
<accession>A0A4V3DDV1</accession>
<dbReference type="SUPFAM" id="SSF69322">
    <property type="entry name" value="Tricorn protease domain 2"/>
    <property type="match status" value="1"/>
</dbReference>
<proteinExistence type="predicted"/>
<keyword evidence="1" id="KW-0808">Transferase</keyword>
<dbReference type="GO" id="GO:0004062">
    <property type="term" value="F:aryl sulfotransferase activity"/>
    <property type="evidence" value="ECO:0007669"/>
    <property type="project" value="InterPro"/>
</dbReference>
<dbReference type="InterPro" id="IPR053143">
    <property type="entry name" value="Arylsulfate_ST"/>
</dbReference>
<dbReference type="OrthoDB" id="304912at2"/>
<gene>
    <name evidence="1" type="ORF">CLV99_2208</name>
</gene>
<name>A0A4V3DDV1_9SPHI</name>
<dbReference type="Pfam" id="PF05935">
    <property type="entry name" value="Arylsulfotrans"/>
    <property type="match status" value="1"/>
</dbReference>
<dbReference type="EMBL" id="SNYV01000013">
    <property type="protein sequence ID" value="TDQ78228.1"/>
    <property type="molecule type" value="Genomic_DNA"/>
</dbReference>
<dbReference type="PANTHER" id="PTHR35340">
    <property type="entry name" value="PQQ ENZYME REPEAT PROTEIN-RELATED"/>
    <property type="match status" value="1"/>
</dbReference>
<protein>
    <submittedName>
        <fullName evidence="1">Arylsulfotransferase ASST</fullName>
    </submittedName>
</protein>
<dbReference type="Proteomes" id="UP000295292">
    <property type="component" value="Unassembled WGS sequence"/>
</dbReference>
<dbReference type="RefSeq" id="WP_133584469.1">
    <property type="nucleotide sequence ID" value="NZ_SNYV01000013.1"/>
</dbReference>
<dbReference type="AlphaFoldDB" id="A0A4V3DDV1"/>
<keyword evidence="2" id="KW-1185">Reference proteome</keyword>
<comment type="caution">
    <text evidence="1">The sequence shown here is derived from an EMBL/GenBank/DDBJ whole genome shotgun (WGS) entry which is preliminary data.</text>
</comment>
<dbReference type="InterPro" id="IPR010262">
    <property type="entry name" value="Arylsulfotransferase_bact"/>
</dbReference>
<evidence type="ECO:0000313" key="1">
    <source>
        <dbReference type="EMBL" id="TDQ78228.1"/>
    </source>
</evidence>
<reference evidence="1 2" key="1">
    <citation type="submission" date="2019-03" db="EMBL/GenBank/DDBJ databases">
        <title>Genomic Encyclopedia of Archaeal and Bacterial Type Strains, Phase II (KMG-II): from individual species to whole genera.</title>
        <authorList>
            <person name="Goeker M."/>
        </authorList>
    </citation>
    <scope>NUCLEOTIDE SEQUENCE [LARGE SCALE GENOMIC DNA]</scope>
    <source>
        <strain evidence="1 2">DSM 28353</strain>
    </source>
</reference>
<organism evidence="1 2">
    <name type="scientific">Sphingobacterium yanglingense</name>
    <dbReference type="NCBI Taxonomy" id="1437280"/>
    <lineage>
        <taxon>Bacteria</taxon>
        <taxon>Pseudomonadati</taxon>
        <taxon>Bacteroidota</taxon>
        <taxon>Sphingobacteriia</taxon>
        <taxon>Sphingobacteriales</taxon>
        <taxon>Sphingobacteriaceae</taxon>
        <taxon>Sphingobacterium</taxon>
    </lineage>
</organism>
<evidence type="ECO:0000313" key="2">
    <source>
        <dbReference type="Proteomes" id="UP000295292"/>
    </source>
</evidence>